<dbReference type="RefSeq" id="WP_218563265.1">
    <property type="nucleotide sequence ID" value="NZ_CP076643.1"/>
</dbReference>
<evidence type="ECO:0000256" key="1">
    <source>
        <dbReference type="SAM" id="Phobius"/>
    </source>
</evidence>
<evidence type="ECO:0000313" key="3">
    <source>
        <dbReference type="Proteomes" id="UP000694232"/>
    </source>
</evidence>
<reference evidence="2" key="1">
    <citation type="submission" date="2021-06" db="EMBL/GenBank/DDBJ databases">
        <title>Vibrio nov. sp., novel gut bacterium isolated from Yellow Sea oyster.</title>
        <authorList>
            <person name="Muhammad N."/>
            <person name="Nguyen T.H."/>
            <person name="Lee Y.-J."/>
            <person name="Ko J."/>
            <person name="Kim S.-G."/>
        </authorList>
    </citation>
    <scope>NUCLEOTIDE SEQUENCE</scope>
    <source>
        <strain evidence="2">OG9-811</strain>
    </source>
</reference>
<dbReference type="AlphaFoldDB" id="A0A975UDN7"/>
<sequence length="64" mass="7191">MYKVKDEGYTPLFLAGLFVAVMLYELLVQDGSAWLWIPTLLLAGVTASLTYVVHWHRQHQGGGE</sequence>
<gene>
    <name evidence="2" type="ORF">KNV97_12580</name>
</gene>
<protein>
    <submittedName>
        <fullName evidence="2">Uncharacterized protein</fullName>
    </submittedName>
</protein>
<keyword evidence="1" id="KW-0472">Membrane</keyword>
<organism evidence="2 3">
    <name type="scientific">Vibrio ostreae</name>
    <dbReference type="NCBI Taxonomy" id="2841925"/>
    <lineage>
        <taxon>Bacteria</taxon>
        <taxon>Pseudomonadati</taxon>
        <taxon>Pseudomonadota</taxon>
        <taxon>Gammaproteobacteria</taxon>
        <taxon>Vibrionales</taxon>
        <taxon>Vibrionaceae</taxon>
        <taxon>Vibrio</taxon>
    </lineage>
</organism>
<dbReference type="KEGG" id="vos:KNV97_12580"/>
<keyword evidence="1" id="KW-1133">Transmembrane helix</keyword>
<feature type="transmembrane region" description="Helical" evidence="1">
    <location>
        <begin position="9"/>
        <end position="27"/>
    </location>
</feature>
<dbReference type="EMBL" id="CP076643">
    <property type="protein sequence ID" value="QXO19032.1"/>
    <property type="molecule type" value="Genomic_DNA"/>
</dbReference>
<dbReference type="Proteomes" id="UP000694232">
    <property type="component" value="Chromosome 1"/>
</dbReference>
<name>A0A975UDN7_9VIBR</name>
<keyword evidence="3" id="KW-1185">Reference proteome</keyword>
<accession>A0A975UDN7</accession>
<proteinExistence type="predicted"/>
<feature type="transmembrane region" description="Helical" evidence="1">
    <location>
        <begin position="33"/>
        <end position="53"/>
    </location>
</feature>
<keyword evidence="1" id="KW-0812">Transmembrane</keyword>
<evidence type="ECO:0000313" key="2">
    <source>
        <dbReference type="EMBL" id="QXO19032.1"/>
    </source>
</evidence>